<dbReference type="Pfam" id="PF00305">
    <property type="entry name" value="Lipoxygenase"/>
    <property type="match status" value="1"/>
</dbReference>
<dbReference type="SMART" id="SM00308">
    <property type="entry name" value="LH2"/>
    <property type="match status" value="1"/>
</dbReference>
<gene>
    <name evidence="8" type="ORF">OFUS_LOCUS18096</name>
</gene>
<reference evidence="8" key="1">
    <citation type="submission" date="2022-03" db="EMBL/GenBank/DDBJ databases">
        <authorList>
            <person name="Martin C."/>
        </authorList>
    </citation>
    <scope>NUCLEOTIDE SEQUENCE</scope>
</reference>
<evidence type="ECO:0000259" key="6">
    <source>
        <dbReference type="PROSITE" id="PS50095"/>
    </source>
</evidence>
<dbReference type="Gene3D" id="2.40.180.10">
    <property type="entry name" value="Catalase core domain"/>
    <property type="match status" value="1"/>
</dbReference>
<dbReference type="Pfam" id="PF01477">
    <property type="entry name" value="PLAT"/>
    <property type="match status" value="1"/>
</dbReference>
<protein>
    <submittedName>
        <fullName evidence="8">Uncharacterized protein</fullName>
    </submittedName>
</protein>
<organism evidence="8 9">
    <name type="scientific">Owenia fusiformis</name>
    <name type="common">Polychaete worm</name>
    <dbReference type="NCBI Taxonomy" id="6347"/>
    <lineage>
        <taxon>Eukaryota</taxon>
        <taxon>Metazoa</taxon>
        <taxon>Spiralia</taxon>
        <taxon>Lophotrochozoa</taxon>
        <taxon>Annelida</taxon>
        <taxon>Polychaeta</taxon>
        <taxon>Sedentaria</taxon>
        <taxon>Canalipalpata</taxon>
        <taxon>Sabellida</taxon>
        <taxon>Oweniida</taxon>
        <taxon>Oweniidae</taxon>
        <taxon>Owenia</taxon>
    </lineage>
</organism>
<dbReference type="OrthoDB" id="407298at2759"/>
<keyword evidence="1" id="KW-0479">Metal-binding</keyword>
<dbReference type="SUPFAM" id="SSF48484">
    <property type="entry name" value="Lipoxigenase"/>
    <property type="match status" value="1"/>
</dbReference>
<dbReference type="InterPro" id="IPR001024">
    <property type="entry name" value="PLAT/LH2_dom"/>
</dbReference>
<dbReference type="Gene3D" id="3.10.450.60">
    <property type="match status" value="1"/>
</dbReference>
<dbReference type="PROSITE" id="PS00081">
    <property type="entry name" value="LIPOXYGENASE_2"/>
    <property type="match status" value="1"/>
</dbReference>
<keyword evidence="2" id="KW-0223">Dioxygenase</keyword>
<keyword evidence="3" id="KW-0560">Oxidoreductase</keyword>
<dbReference type="InterPro" id="IPR000907">
    <property type="entry name" value="LipOase"/>
</dbReference>
<dbReference type="EMBL" id="CAIIXF020000008">
    <property type="protein sequence ID" value="CAH1793217.1"/>
    <property type="molecule type" value="Genomic_DNA"/>
</dbReference>
<evidence type="ECO:0000256" key="2">
    <source>
        <dbReference type="ARBA" id="ARBA00022964"/>
    </source>
</evidence>
<evidence type="ECO:0000256" key="3">
    <source>
        <dbReference type="ARBA" id="ARBA00023002"/>
    </source>
</evidence>
<dbReference type="PANTHER" id="PTHR11771">
    <property type="entry name" value="LIPOXYGENASE"/>
    <property type="match status" value="1"/>
</dbReference>
<dbReference type="InterPro" id="IPR013819">
    <property type="entry name" value="LipOase_C"/>
</dbReference>
<dbReference type="GO" id="GO:0016702">
    <property type="term" value="F:oxidoreductase activity, acting on single donors with incorporation of molecular oxygen, incorporation of two atoms of oxygen"/>
    <property type="evidence" value="ECO:0007669"/>
    <property type="project" value="InterPro"/>
</dbReference>
<evidence type="ECO:0000313" key="9">
    <source>
        <dbReference type="Proteomes" id="UP000749559"/>
    </source>
</evidence>
<dbReference type="InterPro" id="IPR036226">
    <property type="entry name" value="LipOase_C_sf"/>
</dbReference>
<dbReference type="PROSITE" id="PS51393">
    <property type="entry name" value="LIPOXYGENASE_3"/>
    <property type="match status" value="1"/>
</dbReference>
<keyword evidence="9" id="KW-1185">Reference proteome</keyword>
<accession>A0A8S4PJ43</accession>
<evidence type="ECO:0000256" key="1">
    <source>
        <dbReference type="ARBA" id="ARBA00022723"/>
    </source>
</evidence>
<evidence type="ECO:0000256" key="4">
    <source>
        <dbReference type="ARBA" id="ARBA00023098"/>
    </source>
</evidence>
<proteinExistence type="predicted"/>
<comment type="caution">
    <text evidence="5">Lacks conserved residue(s) required for the propagation of feature annotation.</text>
</comment>
<dbReference type="SUPFAM" id="SSF49723">
    <property type="entry name" value="Lipase/lipooxygenase domain (PLAT/LH2 domain)"/>
    <property type="match status" value="1"/>
</dbReference>
<feature type="domain" description="PLAT" evidence="6">
    <location>
        <begin position="2"/>
        <end position="121"/>
    </location>
</feature>
<sequence>MAEYTVHVKTGTKKRAGTNGNVYITLFDINGGDSGETQLDLWFHNDFKTGQTGSYSVKSDCQDLEHVNQIILRRDVTKSLNDWYVETVVVERCKDKDKSIFPINRWVSANQQLKLQEFDSVLPQFDKNQEQRRHELETKQEKYWLKVHQEGFPPLIAELPSEERFTIRDYQFDLTKMALKIGFPAKLAMFTTSKFESLEDFRNVYKRNFKRPYGLDRWQKDDAFGSQRLTGCNPTSISLCQEIPQNFPVTPVMVEPFLEGQTLQACLKNKKIYIVDLKILEGIKCSEDRRLCVPLGLFYVNKKLKLVPIAIQLFQQPSDMNPIFLPSDPEYTWLVAKMWFNNADASYHEAGVHLGLTHFLMEFVAVVTNRQLSPSHPLFRLLAPHFFEVIAINNFALKKLINPGGIFDRTMSLGTDGVNGVVGHAWANWNLTREGTLPNDLKNRGVDDVNALPNYHYRDDALLVYGAIEKYVKAVVSGTYDSPEKITGDYELHKWVYELKTPPVGPGLKGLPETIATVEDISSIVTPLIFQASVQHAAVNFNQYEEYGFPPNYPGFMDGNPPRDKWALSEKDVVRDLATKEQTYDIMALTTILSTMDTNPLGEFEEQYAYDHVTLRALESFRKDLAEIDRVILAKQGARGDVYPHLNPAKIPNAISI</sequence>
<dbReference type="Proteomes" id="UP000749559">
    <property type="component" value="Unassembled WGS sequence"/>
</dbReference>
<dbReference type="PRINTS" id="PR00087">
    <property type="entry name" value="LIPOXYGENASE"/>
</dbReference>
<comment type="caution">
    <text evidence="8">The sequence shown here is derived from an EMBL/GenBank/DDBJ whole genome shotgun (WGS) entry which is preliminary data.</text>
</comment>
<dbReference type="GO" id="GO:0046872">
    <property type="term" value="F:metal ion binding"/>
    <property type="evidence" value="ECO:0007669"/>
    <property type="project" value="UniProtKB-KW"/>
</dbReference>
<dbReference type="InterPro" id="IPR020834">
    <property type="entry name" value="LipOase_CS"/>
</dbReference>
<name>A0A8S4PJ43_OWEFU</name>
<dbReference type="PROSITE" id="PS50095">
    <property type="entry name" value="PLAT"/>
    <property type="match status" value="1"/>
</dbReference>
<evidence type="ECO:0000259" key="7">
    <source>
        <dbReference type="PROSITE" id="PS51393"/>
    </source>
</evidence>
<evidence type="ECO:0000256" key="5">
    <source>
        <dbReference type="PROSITE-ProRule" id="PRU00152"/>
    </source>
</evidence>
<dbReference type="AlphaFoldDB" id="A0A8S4PJ43"/>
<evidence type="ECO:0000313" key="8">
    <source>
        <dbReference type="EMBL" id="CAH1793217.1"/>
    </source>
</evidence>
<dbReference type="InterPro" id="IPR036392">
    <property type="entry name" value="PLAT/LH2_dom_sf"/>
</dbReference>
<dbReference type="Gene3D" id="1.20.245.10">
    <property type="entry name" value="Lipoxygenase-1, Domain 5"/>
    <property type="match status" value="1"/>
</dbReference>
<keyword evidence="4" id="KW-0443">Lipid metabolism</keyword>
<dbReference type="GO" id="GO:0034440">
    <property type="term" value="P:lipid oxidation"/>
    <property type="evidence" value="ECO:0007669"/>
    <property type="project" value="InterPro"/>
</dbReference>
<feature type="domain" description="Lipoxygenase" evidence="7">
    <location>
        <begin position="115"/>
        <end position="657"/>
    </location>
</feature>